<sequence>PPESLTVDWWPNHRHDLRNTGYSTSSGPETNNVMWTYSFDTKIYYASPVVADNKLYISTDGGKVHCLNAITGEHIWTYLGGGSSGKRDNPTIADGKVFVGVSSGIHCLDATTGDLIWANTIRIQTSPAVVDDKVYVGSDDDNIYCLDAATGDPLWDYATIEIGSLFRSSPAVIDGRVYIGSSISRSDYSIFYCINATTGDLIWDYTAYSVDWTDINTPVVVYGKVFISSTDRLYCVNATTGDDIWAYTLKIWAAPAVAYGKIFIHRASNGDLYCINATTGDYIWHLDVVAQVNLHLSLTVNL</sequence>
<dbReference type="SUPFAM" id="SSF50998">
    <property type="entry name" value="Quinoprotein alcohol dehydrogenase-like"/>
    <property type="match status" value="2"/>
</dbReference>
<dbReference type="InterPro" id="IPR002372">
    <property type="entry name" value="PQQ_rpt_dom"/>
</dbReference>
<evidence type="ECO:0000259" key="1">
    <source>
        <dbReference type="Pfam" id="PF13360"/>
    </source>
</evidence>
<evidence type="ECO:0000313" key="2">
    <source>
        <dbReference type="EMBL" id="GAG83924.1"/>
    </source>
</evidence>
<proteinExistence type="predicted"/>
<dbReference type="InterPro" id="IPR018391">
    <property type="entry name" value="PQQ_b-propeller_rpt"/>
</dbReference>
<organism evidence="2">
    <name type="scientific">marine sediment metagenome</name>
    <dbReference type="NCBI Taxonomy" id="412755"/>
    <lineage>
        <taxon>unclassified sequences</taxon>
        <taxon>metagenomes</taxon>
        <taxon>ecological metagenomes</taxon>
    </lineage>
</organism>
<protein>
    <recommendedName>
        <fullName evidence="1">Pyrrolo-quinoline quinone repeat domain-containing protein</fullName>
    </recommendedName>
</protein>
<dbReference type="Pfam" id="PF13360">
    <property type="entry name" value="PQQ_2"/>
    <property type="match status" value="1"/>
</dbReference>
<dbReference type="InterPro" id="IPR011047">
    <property type="entry name" value="Quinoprotein_ADH-like_sf"/>
</dbReference>
<gene>
    <name evidence="2" type="ORF">S01H4_31893</name>
</gene>
<dbReference type="SMART" id="SM00564">
    <property type="entry name" value="PQQ"/>
    <property type="match status" value="6"/>
</dbReference>
<accession>X1AMS6</accession>
<comment type="caution">
    <text evidence="2">The sequence shown here is derived from an EMBL/GenBank/DDBJ whole genome shotgun (WGS) entry which is preliminary data.</text>
</comment>
<feature type="non-terminal residue" evidence="2">
    <location>
        <position position="1"/>
    </location>
</feature>
<dbReference type="AlphaFoldDB" id="X1AMS6"/>
<dbReference type="PANTHER" id="PTHR34512">
    <property type="entry name" value="CELL SURFACE PROTEIN"/>
    <property type="match status" value="1"/>
</dbReference>
<feature type="domain" description="Pyrrolo-quinoline quinone repeat" evidence="1">
    <location>
        <begin position="86"/>
        <end position="284"/>
    </location>
</feature>
<dbReference type="PANTHER" id="PTHR34512:SF30">
    <property type="entry name" value="OUTER MEMBRANE PROTEIN ASSEMBLY FACTOR BAMB"/>
    <property type="match status" value="1"/>
</dbReference>
<dbReference type="EMBL" id="BART01016610">
    <property type="protein sequence ID" value="GAG83924.1"/>
    <property type="molecule type" value="Genomic_DNA"/>
</dbReference>
<dbReference type="Gene3D" id="2.130.10.10">
    <property type="entry name" value="YVTN repeat-like/Quinoprotein amine dehydrogenase"/>
    <property type="match status" value="2"/>
</dbReference>
<reference evidence="2" key="1">
    <citation type="journal article" date="2014" name="Front. Microbiol.">
        <title>High frequency of phylogenetically diverse reductive dehalogenase-homologous genes in deep subseafloor sedimentary metagenomes.</title>
        <authorList>
            <person name="Kawai M."/>
            <person name="Futagami T."/>
            <person name="Toyoda A."/>
            <person name="Takaki Y."/>
            <person name="Nishi S."/>
            <person name="Hori S."/>
            <person name="Arai W."/>
            <person name="Tsubouchi T."/>
            <person name="Morono Y."/>
            <person name="Uchiyama I."/>
            <person name="Ito T."/>
            <person name="Fujiyama A."/>
            <person name="Inagaki F."/>
            <person name="Takami H."/>
        </authorList>
    </citation>
    <scope>NUCLEOTIDE SEQUENCE</scope>
    <source>
        <strain evidence="2">Expedition CK06-06</strain>
    </source>
</reference>
<dbReference type="InterPro" id="IPR015943">
    <property type="entry name" value="WD40/YVTN_repeat-like_dom_sf"/>
</dbReference>
<feature type="non-terminal residue" evidence="2">
    <location>
        <position position="302"/>
    </location>
</feature>
<name>X1AMS6_9ZZZZ</name>